<reference evidence="2" key="1">
    <citation type="journal article" date="2019" name="Int. J. Syst. Evol. Microbiol.">
        <title>The Global Catalogue of Microorganisms (GCM) 10K type strain sequencing project: providing services to taxonomists for standard genome sequencing and annotation.</title>
        <authorList>
            <consortium name="The Broad Institute Genomics Platform"/>
            <consortium name="The Broad Institute Genome Sequencing Center for Infectious Disease"/>
            <person name="Wu L."/>
            <person name="Ma J."/>
        </authorList>
    </citation>
    <scope>NUCLEOTIDE SEQUENCE [LARGE SCALE GENOMIC DNA]</scope>
    <source>
        <strain evidence="2">NBRC 102122</strain>
    </source>
</reference>
<accession>A0ABQ5ZP06</accession>
<comment type="caution">
    <text evidence="1">The sequence shown here is derived from an EMBL/GenBank/DDBJ whole genome shotgun (WGS) entry which is preliminary data.</text>
</comment>
<organism evidence="1 2">
    <name type="scientific">Shinella yambaruensis</name>
    <dbReference type="NCBI Taxonomy" id="415996"/>
    <lineage>
        <taxon>Bacteria</taxon>
        <taxon>Pseudomonadati</taxon>
        <taxon>Pseudomonadota</taxon>
        <taxon>Alphaproteobacteria</taxon>
        <taxon>Hyphomicrobiales</taxon>
        <taxon>Rhizobiaceae</taxon>
        <taxon>Shinella</taxon>
    </lineage>
</organism>
<sequence length="114" mass="12687">MPIKAAGLCEGAATNDRSNRMIETTALVKTEFAAKYLVQMCKHFAHKVDVEYTDTHGECRFDGGIATFDANAEGLRLVVKAQTEEAVAWAQAAIESHLVRFAFRENLEGLVWQR</sequence>
<dbReference type="PIRSF" id="PIRSF028291">
    <property type="entry name" value="UCP028291"/>
    <property type="match status" value="1"/>
</dbReference>
<proteinExistence type="predicted"/>
<evidence type="ECO:0000313" key="2">
    <source>
        <dbReference type="Proteomes" id="UP001156702"/>
    </source>
</evidence>
<dbReference type="Pfam" id="PF09981">
    <property type="entry name" value="DUF2218"/>
    <property type="match status" value="1"/>
</dbReference>
<gene>
    <name evidence="1" type="ORF">GCM10007923_36630</name>
</gene>
<dbReference type="Proteomes" id="UP001156702">
    <property type="component" value="Unassembled WGS sequence"/>
</dbReference>
<dbReference type="EMBL" id="BSOP01000030">
    <property type="protein sequence ID" value="GLR52449.1"/>
    <property type="molecule type" value="Genomic_DNA"/>
</dbReference>
<dbReference type="InterPro" id="IPR014543">
    <property type="entry name" value="UCP028291"/>
</dbReference>
<name>A0ABQ5ZP06_9HYPH</name>
<dbReference type="Gene3D" id="3.30.310.50">
    <property type="entry name" value="Alpha-D-phosphohexomutase, C-terminal domain"/>
    <property type="match status" value="1"/>
</dbReference>
<keyword evidence="2" id="KW-1185">Reference proteome</keyword>
<protein>
    <recommendedName>
        <fullName evidence="3">2,4-dihydroxyhept-2-ene-1,7-dioic acid aldolase</fullName>
    </recommendedName>
</protein>
<evidence type="ECO:0000313" key="1">
    <source>
        <dbReference type="EMBL" id="GLR52449.1"/>
    </source>
</evidence>
<evidence type="ECO:0008006" key="3">
    <source>
        <dbReference type="Google" id="ProtNLM"/>
    </source>
</evidence>